<dbReference type="EMBL" id="CM034393">
    <property type="protein sequence ID" value="KAJ0179969.1"/>
    <property type="molecule type" value="Genomic_DNA"/>
</dbReference>
<dbReference type="Proteomes" id="UP000824533">
    <property type="component" value="Linkage Group LG07"/>
</dbReference>
<comment type="caution">
    <text evidence="1">The sequence shown here is derived from an EMBL/GenBank/DDBJ whole genome shotgun (WGS) entry which is preliminary data.</text>
</comment>
<proteinExistence type="predicted"/>
<keyword evidence="2" id="KW-1185">Reference proteome</keyword>
<protein>
    <submittedName>
        <fullName evidence="1">Uncharacterized protein</fullName>
    </submittedName>
</protein>
<gene>
    <name evidence="1" type="ORF">K1T71_004560</name>
</gene>
<sequence>MDAIQVTMNQLSATFAERMDTLESELQKGSATSTTTSALATDFYNFKTFIVKSLRALQEQIDLIQQSVDQVEMRSRRKILLLHGVPEKAQENTAAVVTSIISERLKLVNFTETHIRRSHRMGKPAVSGERPRPILFKQCDADDRSKVWFAKTQLKGTGITMSEFLTKRRHRLFTQARQRFGVRKCWTRDGTIYVLDSDGTKHRIEKLRDLDSLPSSSPVDQQVPPPGPKEPVVASKPHRPASRSRR</sequence>
<accession>A0ACC1D7S6</accession>
<reference evidence="1 2" key="1">
    <citation type="journal article" date="2021" name="Front. Genet.">
        <title>Chromosome-Level Genome Assembly Reveals Significant Gene Expansion in the Toll and IMD Signaling Pathways of Dendrolimus kikuchii.</title>
        <authorList>
            <person name="Zhou J."/>
            <person name="Wu P."/>
            <person name="Xiong Z."/>
            <person name="Liu N."/>
            <person name="Zhao N."/>
            <person name="Ji M."/>
            <person name="Qiu Y."/>
            <person name="Yang B."/>
        </authorList>
    </citation>
    <scope>NUCLEOTIDE SEQUENCE [LARGE SCALE GENOMIC DNA]</scope>
    <source>
        <strain evidence="1">Ann1</strain>
    </source>
</reference>
<evidence type="ECO:0000313" key="1">
    <source>
        <dbReference type="EMBL" id="KAJ0179969.1"/>
    </source>
</evidence>
<evidence type="ECO:0000313" key="2">
    <source>
        <dbReference type="Proteomes" id="UP000824533"/>
    </source>
</evidence>
<organism evidence="1 2">
    <name type="scientific">Dendrolimus kikuchii</name>
    <dbReference type="NCBI Taxonomy" id="765133"/>
    <lineage>
        <taxon>Eukaryota</taxon>
        <taxon>Metazoa</taxon>
        <taxon>Ecdysozoa</taxon>
        <taxon>Arthropoda</taxon>
        <taxon>Hexapoda</taxon>
        <taxon>Insecta</taxon>
        <taxon>Pterygota</taxon>
        <taxon>Neoptera</taxon>
        <taxon>Endopterygota</taxon>
        <taxon>Lepidoptera</taxon>
        <taxon>Glossata</taxon>
        <taxon>Ditrysia</taxon>
        <taxon>Bombycoidea</taxon>
        <taxon>Lasiocampidae</taxon>
        <taxon>Dendrolimus</taxon>
    </lineage>
</organism>
<name>A0ACC1D7S6_9NEOP</name>